<dbReference type="NCBIfam" id="NF007030">
    <property type="entry name" value="PRK09496.1-1"/>
    <property type="match status" value="1"/>
</dbReference>
<protein>
    <recommendedName>
        <fullName evidence="1">Trk system potassium uptake protein TrkA</fullName>
    </recommendedName>
</protein>
<dbReference type="EMBL" id="BMOV01000001">
    <property type="protein sequence ID" value="GGO06129.1"/>
    <property type="molecule type" value="Genomic_DNA"/>
</dbReference>
<dbReference type="Gene3D" id="3.40.50.720">
    <property type="entry name" value="NAD(P)-binding Rossmann-like Domain"/>
    <property type="match status" value="2"/>
</dbReference>
<dbReference type="InterPro" id="IPR036721">
    <property type="entry name" value="RCK_C_sf"/>
</dbReference>
<dbReference type="InterPro" id="IPR050721">
    <property type="entry name" value="Trk_Ktr_HKT_K-transport"/>
</dbReference>
<comment type="caution">
    <text evidence="9">The sequence shown here is derived from an EMBL/GenBank/DDBJ whole genome shotgun (WGS) entry which is preliminary data.</text>
</comment>
<evidence type="ECO:0000259" key="8">
    <source>
        <dbReference type="PROSITE" id="PS51202"/>
    </source>
</evidence>
<organism evidence="9 10">
    <name type="scientific">Iodidimonas muriae</name>
    <dbReference type="NCBI Taxonomy" id="261467"/>
    <lineage>
        <taxon>Bacteria</taxon>
        <taxon>Pseudomonadati</taxon>
        <taxon>Pseudomonadota</taxon>
        <taxon>Alphaproteobacteria</taxon>
        <taxon>Iodidimonadales</taxon>
        <taxon>Iodidimonadaceae</taxon>
        <taxon>Iodidimonas</taxon>
    </lineage>
</organism>
<proteinExistence type="predicted"/>
<dbReference type="PANTHER" id="PTHR43833:SF5">
    <property type="entry name" value="TRK SYSTEM POTASSIUM UPTAKE PROTEIN TRKA"/>
    <property type="match status" value="1"/>
</dbReference>
<dbReference type="Pfam" id="PF02254">
    <property type="entry name" value="TrkA_N"/>
    <property type="match status" value="2"/>
</dbReference>
<gene>
    <name evidence="9" type="primary">trkA</name>
    <name evidence="9" type="ORF">GCM10007972_04150</name>
</gene>
<evidence type="ECO:0000256" key="1">
    <source>
        <dbReference type="ARBA" id="ARBA00017378"/>
    </source>
</evidence>
<dbReference type="PROSITE" id="PS51202">
    <property type="entry name" value="RCK_C"/>
    <property type="match status" value="2"/>
</dbReference>
<sequence length="458" mass="50107">MKVIVCGAGQVGLNIARYLAGQKNDVTIIDRSAKLIRKVGEMLDVQALEGHASDPNLLEQAGLGDADMIIAVTISDEVNMVACQIAHSLFNVPTKIARIRNQSYLDPQWSDLFTRDNLPIDVVISPEVEVADAIYRRLEVPGAFDTLPFSDDKVRVLGLRLDEHCPVVDTPLRQLTELFPDLRVRVLAILRGGKLFVPLADDHMEVGDGVYIAVETKHVARAMGVFGHEEEAARRIVVIGGGSVGLNLARRLENRTPRLNVKIIEYDEERAAFVADKMSRTVVIHGDALDPEILREANVSEAETVVAVTNEDEVNILATLLAKQNGCARAVTLINNTVYGPLIDSMGIDVHVDPREMTVSTILRHIRRGRIRDLHSIGDGAAEVIEAEILEASSVAGKNLRQVKFPRGVVVGAITRGSEVIVPRGETVFAPGDRVVVLALTESVKTVEQLFSVHLEFF</sequence>
<keyword evidence="10" id="KW-1185">Reference proteome</keyword>
<dbReference type="Proteomes" id="UP000602381">
    <property type="component" value="Unassembled WGS sequence"/>
</dbReference>
<feature type="domain" description="RCK C-terminal" evidence="8">
    <location>
        <begin position="144"/>
        <end position="228"/>
    </location>
</feature>
<evidence type="ECO:0000256" key="3">
    <source>
        <dbReference type="ARBA" id="ARBA00022538"/>
    </source>
</evidence>
<evidence type="ECO:0000256" key="4">
    <source>
        <dbReference type="ARBA" id="ARBA00022958"/>
    </source>
</evidence>
<feature type="domain" description="RCK N-terminal" evidence="7">
    <location>
        <begin position="1"/>
        <end position="124"/>
    </location>
</feature>
<keyword evidence="3" id="KW-0633">Potassium transport</keyword>
<dbReference type="InterPro" id="IPR036291">
    <property type="entry name" value="NAD(P)-bd_dom_sf"/>
</dbReference>
<keyword evidence="5" id="KW-0520">NAD</keyword>
<keyword evidence="6" id="KW-0406">Ion transport</keyword>
<dbReference type="InterPro" id="IPR006037">
    <property type="entry name" value="RCK_C"/>
</dbReference>
<dbReference type="InterPro" id="IPR006036">
    <property type="entry name" value="K_uptake_TrkA"/>
</dbReference>
<accession>A0ABQ2L9U4</accession>
<dbReference type="PROSITE" id="PS51201">
    <property type="entry name" value="RCK_N"/>
    <property type="match status" value="2"/>
</dbReference>
<dbReference type="NCBIfam" id="NF007031">
    <property type="entry name" value="PRK09496.1-2"/>
    <property type="match status" value="1"/>
</dbReference>
<dbReference type="SUPFAM" id="SSF51735">
    <property type="entry name" value="NAD(P)-binding Rossmann-fold domains"/>
    <property type="match status" value="2"/>
</dbReference>
<name>A0ABQ2L9U4_9PROT</name>
<dbReference type="PRINTS" id="PR00335">
    <property type="entry name" value="KUPTAKETRKA"/>
</dbReference>
<dbReference type="NCBIfam" id="NF007039">
    <property type="entry name" value="PRK09496.3-2"/>
    <property type="match status" value="1"/>
</dbReference>
<dbReference type="RefSeq" id="WP_188873391.1">
    <property type="nucleotide sequence ID" value="NZ_BMOV01000001.1"/>
</dbReference>
<dbReference type="NCBIfam" id="NF007032">
    <property type="entry name" value="PRK09496.1-4"/>
    <property type="match status" value="1"/>
</dbReference>
<keyword evidence="2" id="KW-0813">Transport</keyword>
<dbReference type="Pfam" id="PF02080">
    <property type="entry name" value="TrkA_C"/>
    <property type="match status" value="2"/>
</dbReference>
<dbReference type="PANTHER" id="PTHR43833">
    <property type="entry name" value="POTASSIUM CHANNEL PROTEIN 2-RELATED-RELATED"/>
    <property type="match status" value="1"/>
</dbReference>
<feature type="domain" description="RCK C-terminal" evidence="8">
    <location>
        <begin position="372"/>
        <end position="453"/>
    </location>
</feature>
<evidence type="ECO:0000313" key="9">
    <source>
        <dbReference type="EMBL" id="GGO06129.1"/>
    </source>
</evidence>
<reference evidence="10" key="1">
    <citation type="journal article" date="2019" name="Int. J. Syst. Evol. Microbiol.">
        <title>The Global Catalogue of Microorganisms (GCM) 10K type strain sequencing project: providing services to taxonomists for standard genome sequencing and annotation.</title>
        <authorList>
            <consortium name="The Broad Institute Genomics Platform"/>
            <consortium name="The Broad Institute Genome Sequencing Center for Infectious Disease"/>
            <person name="Wu L."/>
            <person name="Ma J."/>
        </authorList>
    </citation>
    <scope>NUCLEOTIDE SEQUENCE [LARGE SCALE GENOMIC DNA]</scope>
    <source>
        <strain evidence="10">JCM 17843</strain>
    </source>
</reference>
<keyword evidence="4" id="KW-0630">Potassium</keyword>
<feature type="domain" description="RCK N-terminal" evidence="7">
    <location>
        <begin position="233"/>
        <end position="352"/>
    </location>
</feature>
<evidence type="ECO:0000259" key="7">
    <source>
        <dbReference type="PROSITE" id="PS51201"/>
    </source>
</evidence>
<dbReference type="SUPFAM" id="SSF116726">
    <property type="entry name" value="TrkA C-terminal domain-like"/>
    <property type="match status" value="2"/>
</dbReference>
<evidence type="ECO:0000313" key="10">
    <source>
        <dbReference type="Proteomes" id="UP000602381"/>
    </source>
</evidence>
<evidence type="ECO:0000256" key="6">
    <source>
        <dbReference type="ARBA" id="ARBA00023065"/>
    </source>
</evidence>
<dbReference type="InterPro" id="IPR003148">
    <property type="entry name" value="RCK_N"/>
</dbReference>
<evidence type="ECO:0000256" key="2">
    <source>
        <dbReference type="ARBA" id="ARBA00022448"/>
    </source>
</evidence>
<evidence type="ECO:0000256" key="5">
    <source>
        <dbReference type="ARBA" id="ARBA00023027"/>
    </source>
</evidence>
<dbReference type="Gene3D" id="3.30.70.1450">
    <property type="entry name" value="Regulator of K+ conductance, C-terminal domain"/>
    <property type="match status" value="2"/>
</dbReference>